<dbReference type="Pfam" id="PF03480">
    <property type="entry name" value="DctP"/>
    <property type="match status" value="1"/>
</dbReference>
<dbReference type="AlphaFoldDB" id="A0A1U7JK81"/>
<proteinExistence type="predicted"/>
<dbReference type="PANTHER" id="PTHR33376">
    <property type="match status" value="1"/>
</dbReference>
<dbReference type="GO" id="GO:0030246">
    <property type="term" value="F:carbohydrate binding"/>
    <property type="evidence" value="ECO:0007669"/>
    <property type="project" value="TreeGrafter"/>
</dbReference>
<protein>
    <recommendedName>
        <fullName evidence="5">2,3-diketo-L-gulonate-binding periplasmic protein YiaO</fullName>
    </recommendedName>
</protein>
<feature type="signal peptide" evidence="2">
    <location>
        <begin position="1"/>
        <end position="23"/>
    </location>
</feature>
<dbReference type="GO" id="GO:0030288">
    <property type="term" value="C:outer membrane-bounded periplasmic space"/>
    <property type="evidence" value="ECO:0007669"/>
    <property type="project" value="InterPro"/>
</dbReference>
<dbReference type="STRING" id="197461.A3843_05245"/>
<accession>A0A1U7JK81</accession>
<feature type="chain" id="PRO_5010585406" description="2,3-diketo-L-gulonate-binding periplasmic protein YiaO" evidence="2">
    <location>
        <begin position="24"/>
        <end position="325"/>
    </location>
</feature>
<evidence type="ECO:0000256" key="1">
    <source>
        <dbReference type="ARBA" id="ARBA00022729"/>
    </source>
</evidence>
<gene>
    <name evidence="3" type="ORF">A3843_05245</name>
</gene>
<evidence type="ECO:0000313" key="3">
    <source>
        <dbReference type="EMBL" id="OKL45156.1"/>
    </source>
</evidence>
<keyword evidence="4" id="KW-1185">Reference proteome</keyword>
<comment type="caution">
    <text evidence="3">The sequence shown here is derived from an EMBL/GenBank/DDBJ whole genome shotgun (WGS) entry which is preliminary data.</text>
</comment>
<reference evidence="3" key="1">
    <citation type="submission" date="2016-03" db="EMBL/GenBank/DDBJ databases">
        <title>Genome sequence of Nesiotobacter sp. nov., a moderately halophilic alphaproteobacterium isolated from the Yellow Sea, China.</title>
        <authorList>
            <person name="Zhang G."/>
            <person name="Zhang R."/>
        </authorList>
    </citation>
    <scope>NUCLEOTIDE SEQUENCE [LARGE SCALE GENOMIC DNA]</scope>
    <source>
        <strain evidence="3">WB1-6</strain>
    </source>
</reference>
<dbReference type="EMBL" id="LVVZ01000007">
    <property type="protein sequence ID" value="OKL45156.1"/>
    <property type="molecule type" value="Genomic_DNA"/>
</dbReference>
<dbReference type="Proteomes" id="UP000185783">
    <property type="component" value="Unassembled WGS sequence"/>
</dbReference>
<dbReference type="SUPFAM" id="SSF53850">
    <property type="entry name" value="Periplasmic binding protein-like II"/>
    <property type="match status" value="1"/>
</dbReference>
<name>A0A1U7JK81_9HYPH</name>
<dbReference type="GO" id="GO:0055085">
    <property type="term" value="P:transmembrane transport"/>
    <property type="evidence" value="ECO:0007669"/>
    <property type="project" value="InterPro"/>
</dbReference>
<organism evidence="3 4">
    <name type="scientific">Pseudovibrio exalbescens</name>
    <dbReference type="NCBI Taxonomy" id="197461"/>
    <lineage>
        <taxon>Bacteria</taxon>
        <taxon>Pseudomonadati</taxon>
        <taxon>Pseudomonadota</taxon>
        <taxon>Alphaproteobacteria</taxon>
        <taxon>Hyphomicrobiales</taxon>
        <taxon>Stappiaceae</taxon>
        <taxon>Pseudovibrio</taxon>
    </lineage>
</organism>
<sequence length="325" mass="35797">MKRTLCTLAAAATMAMVAGNANATIRMKLAHNLAADHPTSQALQHFAEEVAEKTDGEVKIKLFLNGVLGSEREVLEQLQNGAVDMTRVGASSLENFNPVYQAFTLPYLFESEEAFYQVMEGPVADKIYQASADSGFVGLTFFDGGARSFYTKEKPINHPDDLKGQKIRVMNSHTSIRMVELMGGTPTPLAYGEIYTALQQGVIDGAENNPTALTLGRHGEVVKYYSFDEHGRIPDFLVISNKSLEKLSDEQEAIVREAARNATAFHKEVWQAAVAKAVVEAEEKLNVQISYPEKDAFRKAVMPLYDEYRKDPAIDTLVGEILAAQ</sequence>
<dbReference type="InterPro" id="IPR004682">
    <property type="entry name" value="TRAP_DctP"/>
</dbReference>
<dbReference type="PANTHER" id="PTHR33376:SF2">
    <property type="entry name" value="DICARBOXYLATE-BINDING PERIPLASMIC PROTEIN"/>
    <property type="match status" value="1"/>
</dbReference>
<evidence type="ECO:0000256" key="2">
    <source>
        <dbReference type="SAM" id="SignalP"/>
    </source>
</evidence>
<dbReference type="NCBIfam" id="TIGR00787">
    <property type="entry name" value="dctP"/>
    <property type="match status" value="1"/>
</dbReference>
<dbReference type="NCBIfam" id="NF037995">
    <property type="entry name" value="TRAP_S1"/>
    <property type="match status" value="1"/>
</dbReference>
<dbReference type="Gene3D" id="3.40.190.170">
    <property type="entry name" value="Bacterial extracellular solute-binding protein, family 7"/>
    <property type="match status" value="1"/>
</dbReference>
<dbReference type="PIRSF" id="PIRSF006470">
    <property type="entry name" value="DctB"/>
    <property type="match status" value="1"/>
</dbReference>
<evidence type="ECO:0000313" key="4">
    <source>
        <dbReference type="Proteomes" id="UP000185783"/>
    </source>
</evidence>
<evidence type="ECO:0008006" key="5">
    <source>
        <dbReference type="Google" id="ProtNLM"/>
    </source>
</evidence>
<dbReference type="InterPro" id="IPR018389">
    <property type="entry name" value="DctP_fam"/>
</dbReference>
<dbReference type="RefSeq" id="WP_036489384.1">
    <property type="nucleotide sequence ID" value="NZ_LVVZ01000007.1"/>
</dbReference>
<keyword evidence="1 2" id="KW-0732">Signal</keyword>
<dbReference type="InterPro" id="IPR038404">
    <property type="entry name" value="TRAP_DctP_sf"/>
</dbReference>
<dbReference type="CDD" id="cd13671">
    <property type="entry name" value="PBP2_TRAP_SBP_like_3"/>
    <property type="match status" value="1"/>
</dbReference>